<accession>A0A6C0F666</accession>
<sequence length="122" mass="14158">MSCLFNSLSYFIKEDSYKIRQTICDYLKENKPIIDGLQTIDVIKFERNNPDNYIENMRVISTWGGAIEIQCACNIWNLQINVLNYRDTGKKVIEFLPLNGNANKTINIYWTGGHFEPIKEAC</sequence>
<dbReference type="SUPFAM" id="SSF54001">
    <property type="entry name" value="Cysteine proteinases"/>
    <property type="match status" value="1"/>
</dbReference>
<dbReference type="PANTHER" id="PTHR12419:SF7">
    <property type="entry name" value="OTU DOMAIN-CONTAINING PROTEIN 3"/>
    <property type="match status" value="1"/>
</dbReference>
<dbReference type="AlphaFoldDB" id="A0A6C0F666"/>
<proteinExistence type="predicted"/>
<evidence type="ECO:0000259" key="1">
    <source>
        <dbReference type="PROSITE" id="PS50802"/>
    </source>
</evidence>
<dbReference type="InterPro" id="IPR050704">
    <property type="entry name" value="Peptidase_C85-like"/>
</dbReference>
<organism evidence="2">
    <name type="scientific">viral metagenome</name>
    <dbReference type="NCBI Taxonomy" id="1070528"/>
    <lineage>
        <taxon>unclassified sequences</taxon>
        <taxon>metagenomes</taxon>
        <taxon>organismal metagenomes</taxon>
    </lineage>
</organism>
<dbReference type="CDD" id="cd22744">
    <property type="entry name" value="OTU"/>
    <property type="match status" value="1"/>
</dbReference>
<protein>
    <recommendedName>
        <fullName evidence="1">OTU domain-containing protein</fullName>
    </recommendedName>
</protein>
<reference evidence="2" key="1">
    <citation type="journal article" date="2020" name="Nature">
        <title>Giant virus diversity and host interactions through global metagenomics.</title>
        <authorList>
            <person name="Schulz F."/>
            <person name="Roux S."/>
            <person name="Paez-Espino D."/>
            <person name="Jungbluth S."/>
            <person name="Walsh D.A."/>
            <person name="Denef V.J."/>
            <person name="McMahon K.D."/>
            <person name="Konstantinidis K.T."/>
            <person name="Eloe-Fadrosh E.A."/>
            <person name="Kyrpides N.C."/>
            <person name="Woyke T."/>
        </authorList>
    </citation>
    <scope>NUCLEOTIDE SEQUENCE</scope>
    <source>
        <strain evidence="2">GVMAG-M-3300009182-46</strain>
    </source>
</reference>
<name>A0A6C0F666_9ZZZZ</name>
<dbReference type="GO" id="GO:0016579">
    <property type="term" value="P:protein deubiquitination"/>
    <property type="evidence" value="ECO:0007669"/>
    <property type="project" value="TreeGrafter"/>
</dbReference>
<dbReference type="GO" id="GO:0004843">
    <property type="term" value="F:cysteine-type deubiquitinase activity"/>
    <property type="evidence" value="ECO:0007669"/>
    <property type="project" value="TreeGrafter"/>
</dbReference>
<dbReference type="PANTHER" id="PTHR12419">
    <property type="entry name" value="OTU DOMAIN CONTAINING PROTEIN"/>
    <property type="match status" value="1"/>
</dbReference>
<dbReference type="Gene3D" id="3.90.70.80">
    <property type="match status" value="1"/>
</dbReference>
<dbReference type="PROSITE" id="PS50802">
    <property type="entry name" value="OTU"/>
    <property type="match status" value="1"/>
</dbReference>
<dbReference type="EMBL" id="MN739030">
    <property type="protein sequence ID" value="QHT36049.1"/>
    <property type="molecule type" value="Genomic_DNA"/>
</dbReference>
<feature type="domain" description="OTU" evidence="1">
    <location>
        <begin position="1"/>
        <end position="121"/>
    </location>
</feature>
<dbReference type="InterPro" id="IPR003323">
    <property type="entry name" value="OTU_dom"/>
</dbReference>
<dbReference type="Pfam" id="PF02338">
    <property type="entry name" value="OTU"/>
    <property type="match status" value="1"/>
</dbReference>
<dbReference type="InterPro" id="IPR038765">
    <property type="entry name" value="Papain-like_cys_pep_sf"/>
</dbReference>
<evidence type="ECO:0000313" key="2">
    <source>
        <dbReference type="EMBL" id="QHT36049.1"/>
    </source>
</evidence>